<keyword evidence="2" id="KW-0560">Oxidoreductase</keyword>
<dbReference type="SUPFAM" id="SSF51735">
    <property type="entry name" value="NAD(P)-binding Rossmann-fold domains"/>
    <property type="match status" value="1"/>
</dbReference>
<sequence>MSSLSAETGVDPFVIDATSPEQVKQCFDHIAERYGRIDGVVHCVGSFLLKPAHLTRDGEWDATIINNLHSAFYVLRAAARVMMKGGGGSIVLISSAGDEAVLPVPMANLCPALG</sequence>
<dbReference type="Proteomes" id="UP001302494">
    <property type="component" value="Chromosome"/>
</dbReference>
<dbReference type="KEGG" id="nneo:PQG83_10710"/>
<dbReference type="GO" id="GO:0016491">
    <property type="term" value="F:oxidoreductase activity"/>
    <property type="evidence" value="ECO:0007669"/>
    <property type="project" value="UniProtKB-KW"/>
</dbReference>
<organism evidence="3 4">
    <name type="scientific">Candidatus Nitrospira neomarina</name>
    <dbReference type="NCBI Taxonomy" id="3020899"/>
    <lineage>
        <taxon>Bacteria</taxon>
        <taxon>Pseudomonadati</taxon>
        <taxon>Nitrospirota</taxon>
        <taxon>Nitrospiria</taxon>
        <taxon>Nitrospirales</taxon>
        <taxon>Nitrospiraceae</taxon>
        <taxon>Nitrospira</taxon>
    </lineage>
</organism>
<dbReference type="EMBL" id="CP116968">
    <property type="protein sequence ID" value="WNM64183.1"/>
    <property type="molecule type" value="Genomic_DNA"/>
</dbReference>
<dbReference type="RefSeq" id="WP_312749128.1">
    <property type="nucleotide sequence ID" value="NZ_CP116968.1"/>
</dbReference>
<proteinExistence type="inferred from homology"/>
<accession>A0AA96JY70</accession>
<dbReference type="PANTHER" id="PTHR43669:SF14">
    <property type="entry name" value="OXIDOREDUCTASE"/>
    <property type="match status" value="1"/>
</dbReference>
<dbReference type="Pfam" id="PF13561">
    <property type="entry name" value="adh_short_C2"/>
    <property type="match status" value="1"/>
</dbReference>
<dbReference type="CDD" id="cd05233">
    <property type="entry name" value="SDR_c"/>
    <property type="match status" value="1"/>
</dbReference>
<evidence type="ECO:0000256" key="1">
    <source>
        <dbReference type="ARBA" id="ARBA00006484"/>
    </source>
</evidence>
<evidence type="ECO:0000256" key="2">
    <source>
        <dbReference type="ARBA" id="ARBA00023002"/>
    </source>
</evidence>
<dbReference type="InterPro" id="IPR002347">
    <property type="entry name" value="SDR_fam"/>
</dbReference>
<dbReference type="AlphaFoldDB" id="A0AA96JY70"/>
<dbReference type="PANTHER" id="PTHR43669">
    <property type="entry name" value="5-KETO-D-GLUCONATE 5-REDUCTASE"/>
    <property type="match status" value="1"/>
</dbReference>
<dbReference type="Gene3D" id="3.40.50.720">
    <property type="entry name" value="NAD(P)-binding Rossmann-like Domain"/>
    <property type="match status" value="1"/>
</dbReference>
<name>A0AA96JY70_9BACT</name>
<comment type="similarity">
    <text evidence="1">Belongs to the short-chain dehydrogenases/reductases (SDR) family.</text>
</comment>
<protein>
    <submittedName>
        <fullName evidence="3">SDR family oxidoreductase</fullName>
    </submittedName>
</protein>
<gene>
    <name evidence="3" type="ORF">PQG83_10710</name>
</gene>
<dbReference type="InterPro" id="IPR036291">
    <property type="entry name" value="NAD(P)-bd_dom_sf"/>
</dbReference>
<evidence type="ECO:0000313" key="3">
    <source>
        <dbReference type="EMBL" id="WNM64183.1"/>
    </source>
</evidence>
<keyword evidence="4" id="KW-1185">Reference proteome</keyword>
<evidence type="ECO:0000313" key="4">
    <source>
        <dbReference type="Proteomes" id="UP001302494"/>
    </source>
</evidence>
<reference evidence="3 4" key="1">
    <citation type="submission" date="2023-01" db="EMBL/GenBank/DDBJ databases">
        <title>Cultivation and genomic characterization of new, ubiquitous marine nitrite-oxidizing bacteria from the Nitrospirales.</title>
        <authorList>
            <person name="Mueller A.J."/>
            <person name="Daebeler A."/>
            <person name="Herbold C.W."/>
            <person name="Kirkegaard R.H."/>
            <person name="Daims H."/>
        </authorList>
    </citation>
    <scope>NUCLEOTIDE SEQUENCE [LARGE SCALE GENOMIC DNA]</scope>
    <source>
        <strain evidence="3 4">DK</strain>
    </source>
</reference>